<protein>
    <recommendedName>
        <fullName evidence="5">Oxidoreductase</fullName>
    </recommendedName>
</protein>
<sequence length="65" mass="7081">RVTSISPGLVETEFAIRAMGQEQGELVYKTRENKLQAQDIVDALIYALSAPASAQVHDILIRPTG</sequence>
<dbReference type="AlphaFoldDB" id="A0A8J2PJE5"/>
<evidence type="ECO:0000313" key="4">
    <source>
        <dbReference type="Proteomes" id="UP000708208"/>
    </source>
</evidence>
<organism evidence="3 4">
    <name type="scientific">Allacma fusca</name>
    <dbReference type="NCBI Taxonomy" id="39272"/>
    <lineage>
        <taxon>Eukaryota</taxon>
        <taxon>Metazoa</taxon>
        <taxon>Ecdysozoa</taxon>
        <taxon>Arthropoda</taxon>
        <taxon>Hexapoda</taxon>
        <taxon>Collembola</taxon>
        <taxon>Symphypleona</taxon>
        <taxon>Sminthuridae</taxon>
        <taxon>Allacma</taxon>
    </lineage>
</organism>
<gene>
    <name evidence="3" type="ORF">AFUS01_LOCUS26696</name>
</gene>
<evidence type="ECO:0000256" key="2">
    <source>
        <dbReference type="ARBA" id="ARBA00023002"/>
    </source>
</evidence>
<dbReference type="OrthoDB" id="1933717at2759"/>
<evidence type="ECO:0000256" key="1">
    <source>
        <dbReference type="ARBA" id="ARBA00006484"/>
    </source>
</evidence>
<comment type="caution">
    <text evidence="3">The sequence shown here is derived from an EMBL/GenBank/DDBJ whole genome shotgun (WGS) entry which is preliminary data.</text>
</comment>
<reference evidence="3" key="1">
    <citation type="submission" date="2021-06" db="EMBL/GenBank/DDBJ databases">
        <authorList>
            <person name="Hodson N. C."/>
            <person name="Mongue J. A."/>
            <person name="Jaron S. K."/>
        </authorList>
    </citation>
    <scope>NUCLEOTIDE SEQUENCE</scope>
</reference>
<accession>A0A8J2PJE5</accession>
<keyword evidence="2" id="KW-0560">Oxidoreductase</keyword>
<dbReference type="PANTHER" id="PTHR43115:SF4">
    <property type="entry name" value="DEHYDROGENASE_REDUCTASE SDR FAMILY MEMBER 11"/>
    <property type="match status" value="1"/>
</dbReference>
<evidence type="ECO:0000313" key="3">
    <source>
        <dbReference type="EMBL" id="CAG7816059.1"/>
    </source>
</evidence>
<comment type="similarity">
    <text evidence="1">Belongs to the short-chain dehydrogenases/reductases (SDR) family.</text>
</comment>
<feature type="non-terminal residue" evidence="3">
    <location>
        <position position="65"/>
    </location>
</feature>
<name>A0A8J2PJE5_9HEXA</name>
<dbReference type="PANTHER" id="PTHR43115">
    <property type="entry name" value="DEHYDROGENASE/REDUCTASE SDR FAMILY MEMBER 11"/>
    <property type="match status" value="1"/>
</dbReference>
<dbReference type="GO" id="GO:0016491">
    <property type="term" value="F:oxidoreductase activity"/>
    <property type="evidence" value="ECO:0007669"/>
    <property type="project" value="UniProtKB-KW"/>
</dbReference>
<proteinExistence type="inferred from homology"/>
<dbReference type="Proteomes" id="UP000708208">
    <property type="component" value="Unassembled WGS sequence"/>
</dbReference>
<keyword evidence="4" id="KW-1185">Reference proteome</keyword>
<evidence type="ECO:0008006" key="5">
    <source>
        <dbReference type="Google" id="ProtNLM"/>
    </source>
</evidence>
<dbReference type="EMBL" id="CAJVCH010359909">
    <property type="protein sequence ID" value="CAG7816059.1"/>
    <property type="molecule type" value="Genomic_DNA"/>
</dbReference>